<protein>
    <submittedName>
        <fullName evidence="2">DUF3710 domain-containing protein</fullName>
    </submittedName>
</protein>
<keyword evidence="3" id="KW-1185">Reference proteome</keyword>
<organism evidence="2 3">
    <name type="scientific">Nocardiopsis alborubida</name>
    <dbReference type="NCBI Taxonomy" id="146802"/>
    <lineage>
        <taxon>Bacteria</taxon>
        <taxon>Bacillati</taxon>
        <taxon>Actinomycetota</taxon>
        <taxon>Actinomycetes</taxon>
        <taxon>Streptosporangiales</taxon>
        <taxon>Nocardiopsidaceae</taxon>
        <taxon>Nocardiopsis</taxon>
    </lineage>
</organism>
<proteinExistence type="predicted"/>
<feature type="compositionally biased region" description="Basic and acidic residues" evidence="1">
    <location>
        <begin position="9"/>
        <end position="26"/>
    </location>
</feature>
<evidence type="ECO:0000313" key="3">
    <source>
        <dbReference type="Proteomes" id="UP000553209"/>
    </source>
</evidence>
<dbReference type="Proteomes" id="UP000553209">
    <property type="component" value="Unassembled WGS sequence"/>
</dbReference>
<gene>
    <name evidence="2" type="ORF">HGB44_21180</name>
</gene>
<dbReference type="InterPro" id="IPR022183">
    <property type="entry name" value="DUF3710"/>
</dbReference>
<feature type="compositionally biased region" description="Low complexity" evidence="1">
    <location>
        <begin position="246"/>
        <end position="269"/>
    </location>
</feature>
<reference evidence="2 3" key="1">
    <citation type="submission" date="2020-04" db="EMBL/GenBank/DDBJ databases">
        <title>MicrobeNet Type strains.</title>
        <authorList>
            <person name="Nicholson A.C."/>
        </authorList>
    </citation>
    <scope>NUCLEOTIDE SEQUENCE [LARGE SCALE GENOMIC DNA]</scope>
    <source>
        <strain evidence="2 3">ATCC 23612</strain>
    </source>
</reference>
<evidence type="ECO:0000313" key="2">
    <source>
        <dbReference type="EMBL" id="NKZ00163.1"/>
    </source>
</evidence>
<accession>A0A7X6RSB4</accession>
<dbReference type="Pfam" id="PF12502">
    <property type="entry name" value="DUF3710"/>
    <property type="match status" value="1"/>
</dbReference>
<evidence type="ECO:0000256" key="1">
    <source>
        <dbReference type="SAM" id="MobiDB-lite"/>
    </source>
</evidence>
<sequence>MFGRRRKKRDEETERTGTEAAPRREGAAGAVSFGNEIEPERSREQQPKDADRHRSSGPWDSTEDAPEANRMDLGSMRLPMEQGTEIQVNVAQDTQGKQKIIGVTLVRGKSALQVQPFAAPKSSGLWDEMREELREQVVKQGGKAEEHDGTFGPELKALVPVKGRTTEDGKQLAQRVRFIGVDGPRWVLRGVIRGEGASKPEVMAEVEHLFSNIVVVRGDHPVPPSELLPITVPKQIQEKMAEAAKTRAAQQAAQRGNAGRSPNGAAPGAQPGGAGGQPGQSGGAAGAPGE</sequence>
<comment type="caution">
    <text evidence="2">The sequence shown here is derived from an EMBL/GenBank/DDBJ whole genome shotgun (WGS) entry which is preliminary data.</text>
</comment>
<feature type="compositionally biased region" description="Basic and acidic residues" evidence="1">
    <location>
        <begin position="38"/>
        <end position="54"/>
    </location>
</feature>
<dbReference type="EMBL" id="JAAXPG010000021">
    <property type="protein sequence ID" value="NKZ00163.1"/>
    <property type="molecule type" value="Genomic_DNA"/>
</dbReference>
<feature type="region of interest" description="Disordered" evidence="1">
    <location>
        <begin position="1"/>
        <end position="69"/>
    </location>
</feature>
<dbReference type="AlphaFoldDB" id="A0A7X6RSB4"/>
<feature type="region of interest" description="Disordered" evidence="1">
    <location>
        <begin position="239"/>
        <end position="290"/>
    </location>
</feature>
<feature type="compositionally biased region" description="Gly residues" evidence="1">
    <location>
        <begin position="270"/>
        <end position="290"/>
    </location>
</feature>
<dbReference type="RefSeq" id="WP_061082616.1">
    <property type="nucleotide sequence ID" value="NZ_JAAXPG010000021.1"/>
</dbReference>
<name>A0A7X6RSB4_9ACTN</name>